<keyword evidence="3" id="KW-1185">Reference proteome</keyword>
<dbReference type="Proteomes" id="UP000298213">
    <property type="component" value="Unassembled WGS sequence"/>
</dbReference>
<proteinExistence type="predicted"/>
<evidence type="ECO:0000313" key="2">
    <source>
        <dbReference type="EMBL" id="TFI57742.1"/>
    </source>
</evidence>
<evidence type="ECO:0000313" key="3">
    <source>
        <dbReference type="Proteomes" id="UP000298213"/>
    </source>
</evidence>
<organism evidence="2 3">
    <name type="scientific">Sphingomonas parva</name>
    <dbReference type="NCBI Taxonomy" id="2555898"/>
    <lineage>
        <taxon>Bacteria</taxon>
        <taxon>Pseudomonadati</taxon>
        <taxon>Pseudomonadota</taxon>
        <taxon>Alphaproteobacteria</taxon>
        <taxon>Sphingomonadales</taxon>
        <taxon>Sphingomonadaceae</taxon>
        <taxon>Sphingomonas</taxon>
    </lineage>
</organism>
<dbReference type="OrthoDB" id="7470453at2"/>
<protein>
    <submittedName>
        <fullName evidence="2">Uncharacterized protein</fullName>
    </submittedName>
</protein>
<name>A0A4Y8ZR35_9SPHN</name>
<feature type="region of interest" description="Disordered" evidence="1">
    <location>
        <begin position="61"/>
        <end position="92"/>
    </location>
</feature>
<reference evidence="2 3" key="1">
    <citation type="submission" date="2019-03" db="EMBL/GenBank/DDBJ databases">
        <title>Genome sequence of Sphingomonas sp. 17J27-24.</title>
        <authorList>
            <person name="Kim M."/>
            <person name="Maeng S."/>
            <person name="Sathiyaraj S."/>
        </authorList>
    </citation>
    <scope>NUCLEOTIDE SEQUENCE [LARGE SCALE GENOMIC DNA]</scope>
    <source>
        <strain evidence="2 3">17J27-24</strain>
    </source>
</reference>
<accession>A0A4Y8ZR35</accession>
<gene>
    <name evidence="2" type="ORF">E2493_13505</name>
</gene>
<feature type="compositionally biased region" description="Low complexity" evidence="1">
    <location>
        <begin position="63"/>
        <end position="83"/>
    </location>
</feature>
<sequence length="257" mass="26996">MPSLPEPKLLEREAILLAVTRAASAAASGRDDAEAQRVLDGALFTFPIRFGCGPAGIQPQGDAAAIPAAKTAPAAADRGAANTPPEPLPVEPMSWRYDPARDRLEVTATPDVDLTDAAVATIAGTAYEAVEGFWIQRPWLLEAACPAAAPAAAVAQRASPSLAIAQFHAAEDSRTGRRDDRSYQSVATLPPEQARDLARGFDLVLSGRLRRLKDGKVINCIAAGADARPICIVSAEIQKVELKRGDSGALLAEWSQG</sequence>
<dbReference type="EMBL" id="SPDV01000026">
    <property type="protein sequence ID" value="TFI57742.1"/>
    <property type="molecule type" value="Genomic_DNA"/>
</dbReference>
<dbReference type="RefSeq" id="WP_135087646.1">
    <property type="nucleotide sequence ID" value="NZ_SPDV01000026.1"/>
</dbReference>
<comment type="caution">
    <text evidence="2">The sequence shown here is derived from an EMBL/GenBank/DDBJ whole genome shotgun (WGS) entry which is preliminary data.</text>
</comment>
<evidence type="ECO:0000256" key="1">
    <source>
        <dbReference type="SAM" id="MobiDB-lite"/>
    </source>
</evidence>
<dbReference type="AlphaFoldDB" id="A0A4Y8ZR35"/>